<dbReference type="InterPro" id="IPR011706">
    <property type="entry name" value="Cu-oxidase_C"/>
</dbReference>
<protein>
    <submittedName>
        <fullName evidence="11">Multicopper oxidase</fullName>
    </submittedName>
</protein>
<dbReference type="PROSITE" id="PS00079">
    <property type="entry name" value="MULTICOPPER_OXIDASE1"/>
    <property type="match status" value="1"/>
</dbReference>
<dbReference type="Pfam" id="PF00394">
    <property type="entry name" value="Cu-oxidase"/>
    <property type="match status" value="1"/>
</dbReference>
<dbReference type="PANTHER" id="PTHR11709">
    <property type="entry name" value="MULTI-COPPER OXIDASE"/>
    <property type="match status" value="1"/>
</dbReference>
<sequence length="596" mass="66277">MNVFRSPFVWLASSLFILTPIAFICLFRLEFGLALLRHRQYFDDVTIPSSLPKLRPQLESAFTLEKIAGQPPQTRVYDFAVEMVKGATDGISRTMLVVNGQYPGPTIEANQHDRLVVHVKNNLPETTSIHWHGLFQNGTNFYDGTAGITECGIPPGGSLIYNFTFGAFSGTTWWHSPYSTQSTDGVSGALVVHPTLLPPLDFPTWDEDVVVQVADWYHDSSEDLLVDYFSFSGVAGVQGNEPVPDSGTINGIGQWGAPDERTSYFKLTVQRNKTYRLRIINTGSLASIRFSVDWHPLTLIEADGILLKPTLVEAVTITVAQRYSVLLHTTATSSPNGLYWMRAAVQENMFRYQQPGQNRDIRGIIQYFDASELATLPDLPDSSNPGTGAEGALDVNGRTILTPLVIEPPPESSASYYMTISFQKIFTGRVLGFMNTTSWEPLQGESTLMAVRRDPQNFAMEGASIVSEQFMVTEDTVRVIDLIVDNLDDGDHPFHIHGLRPWIVAAGPGRYIGQPLDKPNPLRRDTFLVPAYSHFVLRLVTDNPGVWAFHCHISWHAAGGLLMQINSLPSKAAQFDIPEQIISHCRTTPSTMKRRH</sequence>
<dbReference type="CDD" id="cd13886">
    <property type="entry name" value="CuRO_2_MCO_like_1"/>
    <property type="match status" value="1"/>
</dbReference>
<dbReference type="Proteomes" id="UP000054279">
    <property type="component" value="Unassembled WGS sequence"/>
</dbReference>
<dbReference type="InterPro" id="IPR001117">
    <property type="entry name" value="Cu-oxidase_2nd"/>
</dbReference>
<dbReference type="InterPro" id="IPR008972">
    <property type="entry name" value="Cupredoxin"/>
</dbReference>
<dbReference type="GO" id="GO:0016491">
    <property type="term" value="F:oxidoreductase activity"/>
    <property type="evidence" value="ECO:0007669"/>
    <property type="project" value="UniProtKB-KW"/>
</dbReference>
<name>A0A0C9V7J6_SPHS4</name>
<organism evidence="11 12">
    <name type="scientific">Sphaerobolus stellatus (strain SS14)</name>
    <dbReference type="NCBI Taxonomy" id="990650"/>
    <lineage>
        <taxon>Eukaryota</taxon>
        <taxon>Fungi</taxon>
        <taxon>Dikarya</taxon>
        <taxon>Basidiomycota</taxon>
        <taxon>Agaricomycotina</taxon>
        <taxon>Agaricomycetes</taxon>
        <taxon>Phallomycetidae</taxon>
        <taxon>Geastrales</taxon>
        <taxon>Sphaerobolaceae</taxon>
        <taxon>Sphaerobolus</taxon>
    </lineage>
</organism>
<dbReference type="PANTHER" id="PTHR11709:SF511">
    <property type="entry name" value="LACCASE"/>
    <property type="match status" value="1"/>
</dbReference>
<evidence type="ECO:0000313" key="12">
    <source>
        <dbReference type="Proteomes" id="UP000054279"/>
    </source>
</evidence>
<accession>A0A0C9V7J6</accession>
<gene>
    <name evidence="11" type="ORF">M422DRAFT_33649</name>
</gene>
<evidence type="ECO:0000259" key="8">
    <source>
        <dbReference type="Pfam" id="PF00394"/>
    </source>
</evidence>
<keyword evidence="7" id="KW-1133">Transmembrane helix</keyword>
<keyword evidence="12" id="KW-1185">Reference proteome</keyword>
<dbReference type="Pfam" id="PF07732">
    <property type="entry name" value="Cu-oxidase_3"/>
    <property type="match status" value="1"/>
</dbReference>
<dbReference type="InterPro" id="IPR033138">
    <property type="entry name" value="Cu_oxidase_CS"/>
</dbReference>
<dbReference type="OrthoDB" id="2121828at2759"/>
<keyword evidence="3" id="KW-0560">Oxidoreductase</keyword>
<evidence type="ECO:0000256" key="5">
    <source>
        <dbReference type="ARBA" id="ARBA00023157"/>
    </source>
</evidence>
<proteinExistence type="inferred from homology"/>
<dbReference type="InterPro" id="IPR011707">
    <property type="entry name" value="Cu-oxidase-like_N"/>
</dbReference>
<evidence type="ECO:0000256" key="3">
    <source>
        <dbReference type="ARBA" id="ARBA00023002"/>
    </source>
</evidence>
<evidence type="ECO:0000259" key="9">
    <source>
        <dbReference type="Pfam" id="PF07731"/>
    </source>
</evidence>
<evidence type="ECO:0000256" key="7">
    <source>
        <dbReference type="SAM" id="Phobius"/>
    </source>
</evidence>
<keyword evidence="6" id="KW-0325">Glycoprotein</keyword>
<keyword evidence="5" id="KW-1015">Disulfide bond</keyword>
<reference evidence="11 12" key="1">
    <citation type="submission" date="2014-06" db="EMBL/GenBank/DDBJ databases">
        <title>Evolutionary Origins and Diversification of the Mycorrhizal Mutualists.</title>
        <authorList>
            <consortium name="DOE Joint Genome Institute"/>
            <consortium name="Mycorrhizal Genomics Consortium"/>
            <person name="Kohler A."/>
            <person name="Kuo A."/>
            <person name="Nagy L.G."/>
            <person name="Floudas D."/>
            <person name="Copeland A."/>
            <person name="Barry K.W."/>
            <person name="Cichocki N."/>
            <person name="Veneault-Fourrey C."/>
            <person name="LaButti K."/>
            <person name="Lindquist E.A."/>
            <person name="Lipzen A."/>
            <person name="Lundell T."/>
            <person name="Morin E."/>
            <person name="Murat C."/>
            <person name="Riley R."/>
            <person name="Ohm R."/>
            <person name="Sun H."/>
            <person name="Tunlid A."/>
            <person name="Henrissat B."/>
            <person name="Grigoriev I.V."/>
            <person name="Hibbett D.S."/>
            <person name="Martin F."/>
        </authorList>
    </citation>
    <scope>NUCLEOTIDE SEQUENCE [LARGE SCALE GENOMIC DNA]</scope>
    <source>
        <strain evidence="11 12">SS14</strain>
    </source>
</reference>
<dbReference type="Gene3D" id="2.60.40.420">
    <property type="entry name" value="Cupredoxins - blue copper proteins"/>
    <property type="match status" value="3"/>
</dbReference>
<keyword evidence="2" id="KW-0479">Metal-binding</keyword>
<dbReference type="EMBL" id="KN837168">
    <property type="protein sequence ID" value="KIJ37532.1"/>
    <property type="molecule type" value="Genomic_DNA"/>
</dbReference>
<evidence type="ECO:0000256" key="2">
    <source>
        <dbReference type="ARBA" id="ARBA00022723"/>
    </source>
</evidence>
<dbReference type="InterPro" id="IPR002355">
    <property type="entry name" value="Cu_oxidase_Cu_BS"/>
</dbReference>
<dbReference type="InterPro" id="IPR045087">
    <property type="entry name" value="Cu-oxidase_fam"/>
</dbReference>
<keyword evidence="7" id="KW-0472">Membrane</keyword>
<keyword evidence="4" id="KW-0186">Copper</keyword>
<feature type="domain" description="Plastocyanin-like" evidence="8">
    <location>
        <begin position="207"/>
        <end position="367"/>
    </location>
</feature>
<dbReference type="CDD" id="cd13910">
    <property type="entry name" value="CuRO_3_MCO_like_4"/>
    <property type="match status" value="1"/>
</dbReference>
<comment type="similarity">
    <text evidence="1">Belongs to the multicopper oxidase family.</text>
</comment>
<evidence type="ECO:0000313" key="11">
    <source>
        <dbReference type="EMBL" id="KIJ37532.1"/>
    </source>
</evidence>
<dbReference type="AlphaFoldDB" id="A0A0C9V7J6"/>
<feature type="domain" description="Plastocyanin-like" evidence="9">
    <location>
        <begin position="461"/>
        <end position="568"/>
    </location>
</feature>
<keyword evidence="7" id="KW-0812">Transmembrane</keyword>
<evidence type="ECO:0000259" key="10">
    <source>
        <dbReference type="Pfam" id="PF07732"/>
    </source>
</evidence>
<dbReference type="SUPFAM" id="SSF49503">
    <property type="entry name" value="Cupredoxins"/>
    <property type="match status" value="3"/>
</dbReference>
<evidence type="ECO:0000256" key="1">
    <source>
        <dbReference type="ARBA" id="ARBA00010609"/>
    </source>
</evidence>
<evidence type="ECO:0000256" key="6">
    <source>
        <dbReference type="ARBA" id="ARBA00023180"/>
    </source>
</evidence>
<dbReference type="PROSITE" id="PS00080">
    <property type="entry name" value="MULTICOPPER_OXIDASE2"/>
    <property type="match status" value="1"/>
</dbReference>
<dbReference type="HOGENOM" id="CLU_006504_7_1_1"/>
<feature type="domain" description="Plastocyanin-like" evidence="10">
    <location>
        <begin position="86"/>
        <end position="194"/>
    </location>
</feature>
<evidence type="ECO:0000256" key="4">
    <source>
        <dbReference type="ARBA" id="ARBA00023008"/>
    </source>
</evidence>
<dbReference type="Pfam" id="PF07731">
    <property type="entry name" value="Cu-oxidase_2"/>
    <property type="match status" value="1"/>
</dbReference>
<dbReference type="GO" id="GO:0005507">
    <property type="term" value="F:copper ion binding"/>
    <property type="evidence" value="ECO:0007669"/>
    <property type="project" value="InterPro"/>
</dbReference>
<feature type="transmembrane region" description="Helical" evidence="7">
    <location>
        <begin position="6"/>
        <end position="29"/>
    </location>
</feature>
<dbReference type="CDD" id="cd13857">
    <property type="entry name" value="CuRO_1_Diphenol_Ox"/>
    <property type="match status" value="1"/>
</dbReference>